<evidence type="ECO:0000313" key="2">
    <source>
        <dbReference type="Proteomes" id="UP001152622"/>
    </source>
</evidence>
<dbReference type="OrthoDB" id="786951at2759"/>
<gene>
    <name evidence="1" type="ORF">SKAU_G00259560</name>
</gene>
<organism evidence="1 2">
    <name type="scientific">Synaphobranchus kaupii</name>
    <name type="common">Kaup's arrowtooth eel</name>
    <dbReference type="NCBI Taxonomy" id="118154"/>
    <lineage>
        <taxon>Eukaryota</taxon>
        <taxon>Metazoa</taxon>
        <taxon>Chordata</taxon>
        <taxon>Craniata</taxon>
        <taxon>Vertebrata</taxon>
        <taxon>Euteleostomi</taxon>
        <taxon>Actinopterygii</taxon>
        <taxon>Neopterygii</taxon>
        <taxon>Teleostei</taxon>
        <taxon>Anguilliformes</taxon>
        <taxon>Synaphobranchidae</taxon>
        <taxon>Synaphobranchus</taxon>
    </lineage>
</organism>
<proteinExistence type="predicted"/>
<comment type="caution">
    <text evidence="1">The sequence shown here is derived from an EMBL/GenBank/DDBJ whole genome shotgun (WGS) entry which is preliminary data.</text>
</comment>
<protein>
    <submittedName>
        <fullName evidence="1">Uncharacterized protein</fullName>
    </submittedName>
</protein>
<accession>A0A9Q1IRS6</accession>
<evidence type="ECO:0000313" key="1">
    <source>
        <dbReference type="EMBL" id="KAJ8350826.1"/>
    </source>
</evidence>
<dbReference type="EMBL" id="JAINUF010000009">
    <property type="protein sequence ID" value="KAJ8350826.1"/>
    <property type="molecule type" value="Genomic_DNA"/>
</dbReference>
<keyword evidence="2" id="KW-1185">Reference proteome</keyword>
<name>A0A9Q1IRS6_SYNKA</name>
<dbReference type="Proteomes" id="UP001152622">
    <property type="component" value="Chromosome 9"/>
</dbReference>
<reference evidence="1" key="1">
    <citation type="journal article" date="2023" name="Science">
        <title>Genome structures resolve the early diversification of teleost fishes.</title>
        <authorList>
            <person name="Parey E."/>
            <person name="Louis A."/>
            <person name="Montfort J."/>
            <person name="Bouchez O."/>
            <person name="Roques C."/>
            <person name="Iampietro C."/>
            <person name="Lluch J."/>
            <person name="Castinel A."/>
            <person name="Donnadieu C."/>
            <person name="Desvignes T."/>
            <person name="Floi Bucao C."/>
            <person name="Jouanno E."/>
            <person name="Wen M."/>
            <person name="Mejri S."/>
            <person name="Dirks R."/>
            <person name="Jansen H."/>
            <person name="Henkel C."/>
            <person name="Chen W.J."/>
            <person name="Zahm M."/>
            <person name="Cabau C."/>
            <person name="Klopp C."/>
            <person name="Thompson A.W."/>
            <person name="Robinson-Rechavi M."/>
            <person name="Braasch I."/>
            <person name="Lecointre G."/>
            <person name="Bobe J."/>
            <person name="Postlethwait J.H."/>
            <person name="Berthelot C."/>
            <person name="Roest Crollius H."/>
            <person name="Guiguen Y."/>
        </authorList>
    </citation>
    <scope>NUCLEOTIDE SEQUENCE</scope>
    <source>
        <strain evidence="1">WJC10195</strain>
    </source>
</reference>
<sequence>MRSDFERLDFRGDRDLDCLLFGDLVLDLCRAEVDRLFLRDLDLLKITTDLDRVRLVRLTDLDRDLLRRDWDWDLDLFLLPDRDKERRLRRRRDLDLHDLDLE</sequence>
<dbReference type="AlphaFoldDB" id="A0A9Q1IRS6"/>